<evidence type="ECO:0000256" key="1">
    <source>
        <dbReference type="SAM" id="Phobius"/>
    </source>
</evidence>
<reference evidence="5" key="1">
    <citation type="journal article" date="2019" name="Int. J. Syst. Evol. Microbiol.">
        <title>The Global Catalogue of Microorganisms (GCM) 10K type strain sequencing project: providing services to taxonomists for standard genome sequencing and annotation.</title>
        <authorList>
            <consortium name="The Broad Institute Genomics Platform"/>
            <consortium name="The Broad Institute Genome Sequencing Center for Infectious Disease"/>
            <person name="Wu L."/>
            <person name="Ma J."/>
        </authorList>
    </citation>
    <scope>NUCLEOTIDE SEQUENCE [LARGE SCALE GENOMIC DNA]</scope>
    <source>
        <strain evidence="5">KCTC 42423</strain>
    </source>
</reference>
<gene>
    <name evidence="4" type="ORF">ACFSTE_06180</name>
</gene>
<feature type="transmembrane region" description="Helical" evidence="1">
    <location>
        <begin position="76"/>
        <end position="95"/>
    </location>
</feature>
<dbReference type="Proteomes" id="UP001597459">
    <property type="component" value="Unassembled WGS sequence"/>
</dbReference>
<dbReference type="InterPro" id="IPR032508">
    <property type="entry name" value="FecR_C"/>
</dbReference>
<name>A0ABW5N5C1_9FLAO</name>
<dbReference type="InterPro" id="IPR006860">
    <property type="entry name" value="FecR"/>
</dbReference>
<dbReference type="EMBL" id="JBHULX010000004">
    <property type="protein sequence ID" value="MFD2590413.1"/>
    <property type="molecule type" value="Genomic_DNA"/>
</dbReference>
<evidence type="ECO:0000259" key="2">
    <source>
        <dbReference type="Pfam" id="PF04773"/>
    </source>
</evidence>
<dbReference type="Pfam" id="PF04773">
    <property type="entry name" value="FecR"/>
    <property type="match status" value="1"/>
</dbReference>
<keyword evidence="1" id="KW-0472">Membrane</keyword>
<evidence type="ECO:0000313" key="4">
    <source>
        <dbReference type="EMBL" id="MFD2590413.1"/>
    </source>
</evidence>
<dbReference type="PANTHER" id="PTHR30273:SF2">
    <property type="entry name" value="PROTEIN FECR"/>
    <property type="match status" value="1"/>
</dbReference>
<keyword evidence="5" id="KW-1185">Reference proteome</keyword>
<dbReference type="InterPro" id="IPR012373">
    <property type="entry name" value="Ferrdict_sens_TM"/>
</dbReference>
<dbReference type="Pfam" id="PF16344">
    <property type="entry name" value="FecR_C"/>
    <property type="match status" value="1"/>
</dbReference>
<dbReference type="RefSeq" id="WP_378257593.1">
    <property type="nucleotide sequence ID" value="NZ_JBHSJV010000001.1"/>
</dbReference>
<feature type="domain" description="FecR protein" evidence="2">
    <location>
        <begin position="99"/>
        <end position="190"/>
    </location>
</feature>
<dbReference type="Gene3D" id="2.60.120.1440">
    <property type="match status" value="1"/>
</dbReference>
<accession>A0ABW5N5C1</accession>
<organism evidence="4 5">
    <name type="scientific">Aquimarina hainanensis</name>
    <dbReference type="NCBI Taxonomy" id="1578017"/>
    <lineage>
        <taxon>Bacteria</taxon>
        <taxon>Pseudomonadati</taxon>
        <taxon>Bacteroidota</taxon>
        <taxon>Flavobacteriia</taxon>
        <taxon>Flavobacteriales</taxon>
        <taxon>Flavobacteriaceae</taxon>
        <taxon>Aquimarina</taxon>
    </lineage>
</organism>
<sequence length="300" mass="34386">MSKQDNETFLARWLNNELTDSELEDFKNTSEFKEYEKIRRGLTYFRAPSFEKEQQLQHTFDKLTKKHSKKTIRLKPLLYTISAAASILLIIGLFFNTITHSTAHGEKRTVALPDGSSVELNAASSIRYKRFFWQNNREIQLKGEAYFVVTKGEKFSVHTTSGEVKVLGTRFNLKDRANQYKVSCYEGKVQVTTAEDYSVKLEKGETISVINKKISEEKTLHTEPLWKKGESLFDSVPLGEVLDEIERQYNISFVRGAIPQEKIFTGGFIHTDLEIALETVLTPMGITYSKENTTVTLFVK</sequence>
<protein>
    <submittedName>
        <fullName evidence="4">FecR family protein</fullName>
    </submittedName>
</protein>
<feature type="domain" description="Protein FecR C-terminal" evidence="3">
    <location>
        <begin position="232"/>
        <end position="296"/>
    </location>
</feature>
<keyword evidence="1" id="KW-0812">Transmembrane</keyword>
<evidence type="ECO:0000259" key="3">
    <source>
        <dbReference type="Pfam" id="PF16344"/>
    </source>
</evidence>
<proteinExistence type="predicted"/>
<dbReference type="PIRSF" id="PIRSF018266">
    <property type="entry name" value="FecR"/>
    <property type="match status" value="1"/>
</dbReference>
<evidence type="ECO:0000313" key="5">
    <source>
        <dbReference type="Proteomes" id="UP001597459"/>
    </source>
</evidence>
<comment type="caution">
    <text evidence="4">The sequence shown here is derived from an EMBL/GenBank/DDBJ whole genome shotgun (WGS) entry which is preliminary data.</text>
</comment>
<dbReference type="PANTHER" id="PTHR30273">
    <property type="entry name" value="PERIPLASMIC SIGNAL SENSOR AND SIGMA FACTOR ACTIVATOR FECR-RELATED"/>
    <property type="match status" value="1"/>
</dbReference>
<keyword evidence="1" id="KW-1133">Transmembrane helix</keyword>
<dbReference type="Gene3D" id="3.55.50.30">
    <property type="match status" value="1"/>
</dbReference>